<reference evidence="3 4" key="1">
    <citation type="journal article" date="2019" name="Int. J. Syst. Evol. Microbiol.">
        <title>The Global Catalogue of Microorganisms (GCM) 10K type strain sequencing project: providing services to taxonomists for standard genome sequencing and annotation.</title>
        <authorList>
            <consortium name="The Broad Institute Genomics Platform"/>
            <consortium name="The Broad Institute Genome Sequencing Center for Infectious Disease"/>
            <person name="Wu L."/>
            <person name="Ma J."/>
        </authorList>
    </citation>
    <scope>NUCLEOTIDE SEQUENCE [LARGE SCALE GENOMIC DNA]</scope>
    <source>
        <strain evidence="3 4">SYNS20</strain>
    </source>
</reference>
<protein>
    <recommendedName>
        <fullName evidence="2">CD-NTase-associated protein 15 domain-containing protein</fullName>
    </recommendedName>
</protein>
<comment type="caution">
    <text evidence="3">The sequence shown here is derived from an EMBL/GenBank/DDBJ whole genome shotgun (WGS) entry which is preliminary data.</text>
</comment>
<dbReference type="InterPro" id="IPR041208">
    <property type="entry name" value="Cap15"/>
</dbReference>
<proteinExistence type="predicted"/>
<evidence type="ECO:0000256" key="1">
    <source>
        <dbReference type="SAM" id="Phobius"/>
    </source>
</evidence>
<keyword evidence="4" id="KW-1185">Reference proteome</keyword>
<dbReference type="RefSeq" id="WP_284062251.1">
    <property type="nucleotide sequence ID" value="NZ_JBHSWX010000012.1"/>
</dbReference>
<dbReference type="Proteomes" id="UP001596443">
    <property type="component" value="Unassembled WGS sequence"/>
</dbReference>
<keyword evidence="1" id="KW-1133">Transmembrane helix</keyword>
<dbReference type="EMBL" id="JBHSWX010000012">
    <property type="protein sequence ID" value="MFC6785394.1"/>
    <property type="molecule type" value="Genomic_DNA"/>
</dbReference>
<gene>
    <name evidence="3" type="ORF">ACFQFD_05225</name>
</gene>
<evidence type="ECO:0000313" key="3">
    <source>
        <dbReference type="EMBL" id="MFC6785394.1"/>
    </source>
</evidence>
<evidence type="ECO:0000259" key="2">
    <source>
        <dbReference type="Pfam" id="PF18153"/>
    </source>
</evidence>
<organism evidence="3 4">
    <name type="scientific">Halobaculum halobium</name>
    <dbReference type="NCBI Taxonomy" id="3032281"/>
    <lineage>
        <taxon>Archaea</taxon>
        <taxon>Methanobacteriati</taxon>
        <taxon>Methanobacteriota</taxon>
        <taxon>Stenosarchaea group</taxon>
        <taxon>Halobacteria</taxon>
        <taxon>Halobacteriales</taxon>
        <taxon>Haloferacaceae</taxon>
        <taxon>Halobaculum</taxon>
    </lineage>
</organism>
<dbReference type="AlphaFoldDB" id="A0ABD5T8J8"/>
<feature type="domain" description="CD-NTase-associated protein 15" evidence="2">
    <location>
        <begin position="79"/>
        <end position="203"/>
    </location>
</feature>
<feature type="transmembrane region" description="Helical" evidence="1">
    <location>
        <begin position="12"/>
        <end position="36"/>
    </location>
</feature>
<evidence type="ECO:0000313" key="4">
    <source>
        <dbReference type="Proteomes" id="UP001596443"/>
    </source>
</evidence>
<keyword evidence="1" id="KW-0472">Membrane</keyword>
<accession>A0ABD5T8J8</accession>
<name>A0ABD5T8J8_9EURY</name>
<dbReference type="Pfam" id="PF18153">
    <property type="entry name" value="Cap15_CD_rec"/>
    <property type="match status" value="1"/>
</dbReference>
<keyword evidence="1" id="KW-0812">Transmembrane</keyword>
<sequence>MHTYSTDNDKRVKVAAGLGILSYLVTSNLDFLIRLFQPFTPFGLDPTVVSTGMVLSAVLIIFERRAWSVGVLRSLGVVAVPDLSGHWEGTLTPIESATAGDEEYKSGDEVEIELKIRQTWRRIVIQLETEDSISESLGASFVTDKIDPKIHYYYENTPKPGTSQTMSPHRGSAELTVINQGELRGRYYTGPDRQSYGEIRLQKKRKASLMSRILSK</sequence>